<accession>A0A1S6PCZ6</accession>
<sequence>MKCNVIKLLLHWHEYMRLAYGKPDVEAIDDIADLTSHLHTIHNRFRQENNGTGSLRDLIKDDFVFEANKIKIKFGDLRVALKAIAALYGFNYTKTEQDKKAIGTLSSILSLISAYRGRFSEVRLGNAQLLLRKKDNTDENLELEQMRLNNTHSPFLTGCRLTPSTQSSMKQSLGPLTIAVNLAMNTDQKFADSWKNAFSQAFKLIRGCEEIANLLSGSKKKHNNIIRLLGDLCQFGITRTSNKAFIPMSLILQTAHRSTTYKAHFAAQNEVTDQPIEDAMLGALLHNLDFSGHGLLDFWNALKSYKFTLRGDPVVMTPNIAGQAFFHAVFGTHKENLNLLEWMTGQRFNTRREFGEKFQKRCSSKKTVSMNIIPFKYFSKLVSAAQTDFLRGGVGQVARAPTFSGRFTTEVSNDSELYRILRCGPVAVAATGATTEEAIRTRLESIKMEIELRLQKEKKISYGTTDFYAPVENGDGSAYGEKVASPGNMADRFYYQHE</sequence>
<proteinExistence type="predicted"/>
<dbReference type="EMBL" id="KX898494">
    <property type="protein sequence ID" value="AQU42767.1"/>
    <property type="molecule type" value="Viral_cRNA"/>
</dbReference>
<organism evidence="1">
    <name type="scientific">Whidbey virus</name>
    <dbReference type="NCBI Taxonomy" id="1963253"/>
    <lineage>
        <taxon>Viruses</taxon>
        <taxon>Riboviria</taxon>
        <taxon>Orthornavirae</taxon>
        <taxon>Negarnaviricota</taxon>
        <taxon>Polyploviricotina</taxon>
        <taxon>Insthoviricetes</taxon>
        <taxon>Articulavirales</taxon>
        <taxon>Orthomyxoviridae</taxon>
    </lineage>
</organism>
<dbReference type="SUPFAM" id="SSF161003">
    <property type="entry name" value="flu NP-like"/>
    <property type="match status" value="1"/>
</dbReference>
<protein>
    <submittedName>
        <fullName evidence="1">NP</fullName>
    </submittedName>
</protein>
<evidence type="ECO:0000313" key="1">
    <source>
        <dbReference type="EMBL" id="AQU42767.1"/>
    </source>
</evidence>
<name>A0A1S6PCZ6_9ORTO</name>
<reference evidence="1" key="1">
    <citation type="submission" date="2016-09" db="EMBL/GenBank/DDBJ databases">
        <title>Genome sequence of viruses from Washington mosquitos.</title>
        <authorList>
            <person name="Greninger A.L."/>
            <person name="Makhsous N."/>
            <person name="Shean R."/>
            <person name="Jerome K.R."/>
            <person name="Kangiser D."/>
            <person name="Dykstra E."/>
            <person name="Haman K."/>
        </authorList>
    </citation>
    <scope>NUCLEOTIDE SEQUENCE</scope>
    <source>
        <strain evidence="1">UW1</strain>
    </source>
</reference>